<keyword evidence="2" id="KW-1185">Reference proteome</keyword>
<dbReference type="RefSeq" id="XP_019092294.1">
    <property type="nucleotide sequence ID" value="XM_019236749.1"/>
</dbReference>
<dbReference type="Proteomes" id="UP000694864">
    <property type="component" value="Chromosome 15"/>
</dbReference>
<reference evidence="3" key="2">
    <citation type="submission" date="2025-08" db="UniProtKB">
        <authorList>
            <consortium name="RefSeq"/>
        </authorList>
    </citation>
    <scope>IDENTIFICATION</scope>
    <source>
        <tissue evidence="3">Leaf</tissue>
    </source>
</reference>
<protein>
    <submittedName>
        <fullName evidence="3">F-box protein At5g42460-like</fullName>
    </submittedName>
</protein>
<proteinExistence type="predicted"/>
<dbReference type="NCBIfam" id="TIGR01640">
    <property type="entry name" value="F_box_assoc_1"/>
    <property type="match status" value="1"/>
</dbReference>
<accession>A0ABM1QZV6</accession>
<dbReference type="InterPro" id="IPR017451">
    <property type="entry name" value="F-box-assoc_interact_dom"/>
</dbReference>
<organism evidence="2 3">
    <name type="scientific">Camelina sativa</name>
    <name type="common">False flax</name>
    <name type="synonym">Myagrum sativum</name>
    <dbReference type="NCBI Taxonomy" id="90675"/>
    <lineage>
        <taxon>Eukaryota</taxon>
        <taxon>Viridiplantae</taxon>
        <taxon>Streptophyta</taxon>
        <taxon>Embryophyta</taxon>
        <taxon>Tracheophyta</taxon>
        <taxon>Spermatophyta</taxon>
        <taxon>Magnoliopsida</taxon>
        <taxon>eudicotyledons</taxon>
        <taxon>Gunneridae</taxon>
        <taxon>Pentapetalae</taxon>
        <taxon>rosids</taxon>
        <taxon>malvids</taxon>
        <taxon>Brassicales</taxon>
        <taxon>Brassicaceae</taxon>
        <taxon>Camelineae</taxon>
        <taxon>Camelina</taxon>
    </lineage>
</organism>
<reference evidence="2" key="1">
    <citation type="journal article" date="2014" name="Nat. Commun.">
        <title>The emerging biofuel crop Camelina sativa retains a highly undifferentiated hexaploid genome structure.</title>
        <authorList>
            <person name="Kagale S."/>
            <person name="Koh C."/>
            <person name="Nixon J."/>
            <person name="Bollina V."/>
            <person name="Clarke W.E."/>
            <person name="Tuteja R."/>
            <person name="Spillane C."/>
            <person name="Robinson S.J."/>
            <person name="Links M.G."/>
            <person name="Clarke C."/>
            <person name="Higgins E.E."/>
            <person name="Huebert T."/>
            <person name="Sharpe A.G."/>
            <person name="Parkin I.A."/>
        </authorList>
    </citation>
    <scope>NUCLEOTIDE SEQUENCE [LARGE SCALE GENOMIC DNA]</scope>
    <source>
        <strain evidence="2">cv. DH55</strain>
    </source>
</reference>
<name>A0ABM1QZV6_CAMSA</name>
<dbReference type="InterPro" id="IPR006527">
    <property type="entry name" value="F-box-assoc_dom_typ1"/>
</dbReference>
<gene>
    <name evidence="3" type="primary">LOC109129115</name>
</gene>
<dbReference type="GeneID" id="109129115"/>
<evidence type="ECO:0000313" key="2">
    <source>
        <dbReference type="Proteomes" id="UP000694864"/>
    </source>
</evidence>
<sequence length="249" mass="29198">MARHEIYNFKSNSWRVWDIIPSFYDISFKRGISLKGNTYFLAHKGQDFVICFDFTTEIFGPRLHLPLELNDDVILSCVREEQLAVLFVRCRGRYELAIWITTKIESNAMSWSKFFKVDIQLVRKSYFLSQFKVQSFFLDKEKKRAVVCGKGLHGRTSIVVGEDGCFEKLDLIDVFSSLTTTGYRKCCVFHIPSPPAPRIQGDESASRKAEVYVYRLPEFLNYHHYKKTRDLRWQDLSLFPRKLLLATHL</sequence>
<feature type="domain" description="F-box associated beta-propeller type 1" evidence="1">
    <location>
        <begin position="4"/>
        <end position="187"/>
    </location>
</feature>
<dbReference type="Pfam" id="PF07734">
    <property type="entry name" value="FBA_1"/>
    <property type="match status" value="1"/>
</dbReference>
<evidence type="ECO:0000259" key="1">
    <source>
        <dbReference type="Pfam" id="PF07734"/>
    </source>
</evidence>
<evidence type="ECO:0000313" key="3">
    <source>
        <dbReference type="RefSeq" id="XP_019092294.1"/>
    </source>
</evidence>